<accession>A0A8W8MH25</accession>
<evidence type="ECO:0000256" key="1">
    <source>
        <dbReference type="SAM" id="MobiDB-lite"/>
    </source>
</evidence>
<reference evidence="2" key="1">
    <citation type="submission" date="2022-08" db="UniProtKB">
        <authorList>
            <consortium name="EnsemblMetazoa"/>
        </authorList>
    </citation>
    <scope>IDENTIFICATION</scope>
    <source>
        <strain evidence="2">05x7-T-G4-1.051#20</strain>
    </source>
</reference>
<feature type="compositionally biased region" description="Polar residues" evidence="1">
    <location>
        <begin position="147"/>
        <end position="158"/>
    </location>
</feature>
<proteinExistence type="predicted"/>
<evidence type="ECO:0000313" key="3">
    <source>
        <dbReference type="Proteomes" id="UP000005408"/>
    </source>
</evidence>
<feature type="region of interest" description="Disordered" evidence="1">
    <location>
        <begin position="131"/>
        <end position="158"/>
    </location>
</feature>
<dbReference type="EnsemblMetazoa" id="G34056.1">
    <property type="protein sequence ID" value="G34056.1:cds"/>
    <property type="gene ID" value="G34056"/>
</dbReference>
<dbReference type="Proteomes" id="UP000005408">
    <property type="component" value="Unassembled WGS sequence"/>
</dbReference>
<feature type="compositionally biased region" description="Basic and acidic residues" evidence="1">
    <location>
        <begin position="47"/>
        <end position="58"/>
    </location>
</feature>
<dbReference type="AlphaFoldDB" id="A0A8W8MH25"/>
<feature type="region of interest" description="Disordered" evidence="1">
    <location>
        <begin position="32"/>
        <end position="69"/>
    </location>
</feature>
<sequence length="158" mass="17532">MAEEYLQFLEATSSAKSFDEFEQIWMKMGDELEMEGLAKRPSTPTPESKKNQKAETDSTSHVPFEGYSPAHDSNSLSNWSECQFNAKVEDSILTNLRRTNPGKIRDCSRPWGILGDLPTVWGLGNLLPLTSSSDSADDPHSDASLNIHFNSSSFSSLQ</sequence>
<keyword evidence="3" id="KW-1185">Reference proteome</keyword>
<evidence type="ECO:0000313" key="2">
    <source>
        <dbReference type="EnsemblMetazoa" id="G34056.1:cds"/>
    </source>
</evidence>
<name>A0A8W8MH25_MAGGI</name>
<organism evidence="2 3">
    <name type="scientific">Magallana gigas</name>
    <name type="common">Pacific oyster</name>
    <name type="synonym">Crassostrea gigas</name>
    <dbReference type="NCBI Taxonomy" id="29159"/>
    <lineage>
        <taxon>Eukaryota</taxon>
        <taxon>Metazoa</taxon>
        <taxon>Spiralia</taxon>
        <taxon>Lophotrochozoa</taxon>
        <taxon>Mollusca</taxon>
        <taxon>Bivalvia</taxon>
        <taxon>Autobranchia</taxon>
        <taxon>Pteriomorphia</taxon>
        <taxon>Ostreida</taxon>
        <taxon>Ostreoidea</taxon>
        <taxon>Ostreidae</taxon>
        <taxon>Magallana</taxon>
    </lineage>
</organism>
<protein>
    <submittedName>
        <fullName evidence="2">Uncharacterized protein</fullName>
    </submittedName>
</protein>